<proteinExistence type="predicted"/>
<reference evidence="3" key="1">
    <citation type="journal article" date="2019" name="Int. J. Syst. Evol. Microbiol.">
        <title>The Global Catalogue of Microorganisms (GCM) 10K type strain sequencing project: providing services to taxonomists for standard genome sequencing and annotation.</title>
        <authorList>
            <consortium name="The Broad Institute Genomics Platform"/>
            <consortium name="The Broad Institute Genome Sequencing Center for Infectious Disease"/>
            <person name="Wu L."/>
            <person name="Ma J."/>
        </authorList>
    </citation>
    <scope>NUCLEOTIDE SEQUENCE [LARGE SCALE GENOMIC DNA]</scope>
    <source>
        <strain evidence="3">CCM 9147</strain>
    </source>
</reference>
<dbReference type="SMART" id="SM00530">
    <property type="entry name" value="HTH_XRE"/>
    <property type="match status" value="1"/>
</dbReference>
<dbReference type="PROSITE" id="PS50943">
    <property type="entry name" value="HTH_CROC1"/>
    <property type="match status" value="1"/>
</dbReference>
<dbReference type="Proteomes" id="UP001597340">
    <property type="component" value="Unassembled WGS sequence"/>
</dbReference>
<dbReference type="Pfam" id="PF13443">
    <property type="entry name" value="HTH_26"/>
    <property type="match status" value="1"/>
</dbReference>
<name>A0ABW4DBN0_9BACL</name>
<dbReference type="InterPro" id="IPR010982">
    <property type="entry name" value="Lambda_DNA-bd_dom_sf"/>
</dbReference>
<dbReference type="RefSeq" id="WP_229525300.1">
    <property type="nucleotide sequence ID" value="NZ_JAFFQR010000095.1"/>
</dbReference>
<evidence type="ECO:0000313" key="3">
    <source>
        <dbReference type="Proteomes" id="UP001597340"/>
    </source>
</evidence>
<evidence type="ECO:0000313" key="2">
    <source>
        <dbReference type="EMBL" id="MFD1461919.1"/>
    </source>
</evidence>
<accession>A0ABW4DBN0</accession>
<gene>
    <name evidence="2" type="ORF">ACFQ5D_10945</name>
</gene>
<feature type="domain" description="HTH cro/C1-type" evidence="1">
    <location>
        <begin position="7"/>
        <end position="62"/>
    </location>
</feature>
<evidence type="ECO:0000259" key="1">
    <source>
        <dbReference type="PROSITE" id="PS50943"/>
    </source>
</evidence>
<sequence>MKRGEYLLQIIEEKGYTVMSLSKESGVPYTTIRSMIERNLVNASIDNVLKICSVLGIKAEELDGRKPTNAGNNLSESEILTLAAHKIGHEGALTEEQLAQIKLAMKIALAKNDK</sequence>
<comment type="caution">
    <text evidence="2">The sequence shown here is derived from an EMBL/GenBank/DDBJ whole genome shotgun (WGS) entry which is preliminary data.</text>
</comment>
<dbReference type="Gene3D" id="1.10.260.40">
    <property type="entry name" value="lambda repressor-like DNA-binding domains"/>
    <property type="match status" value="1"/>
</dbReference>
<dbReference type="SUPFAM" id="SSF47413">
    <property type="entry name" value="lambda repressor-like DNA-binding domains"/>
    <property type="match status" value="1"/>
</dbReference>
<keyword evidence="3" id="KW-1185">Reference proteome</keyword>
<organism evidence="2 3">
    <name type="scientific">Paenibacillus farraposensis</name>
    <dbReference type="NCBI Taxonomy" id="2807095"/>
    <lineage>
        <taxon>Bacteria</taxon>
        <taxon>Bacillati</taxon>
        <taxon>Bacillota</taxon>
        <taxon>Bacilli</taxon>
        <taxon>Bacillales</taxon>
        <taxon>Paenibacillaceae</taxon>
        <taxon>Paenibacillus</taxon>
    </lineage>
</organism>
<dbReference type="EMBL" id="JBHTNZ010000011">
    <property type="protein sequence ID" value="MFD1461919.1"/>
    <property type="molecule type" value="Genomic_DNA"/>
</dbReference>
<dbReference type="InterPro" id="IPR001387">
    <property type="entry name" value="Cro/C1-type_HTH"/>
</dbReference>
<protein>
    <submittedName>
        <fullName evidence="2">Helix-turn-helix domain-containing protein</fullName>
    </submittedName>
</protein>
<dbReference type="CDD" id="cd00093">
    <property type="entry name" value="HTH_XRE"/>
    <property type="match status" value="1"/>
</dbReference>